<evidence type="ECO:0000256" key="1">
    <source>
        <dbReference type="SAM" id="Coils"/>
    </source>
</evidence>
<evidence type="ECO:0000256" key="2">
    <source>
        <dbReference type="SAM" id="MobiDB-lite"/>
    </source>
</evidence>
<keyword evidence="1" id="KW-0175">Coiled coil</keyword>
<keyword evidence="4" id="KW-1185">Reference proteome</keyword>
<feature type="region of interest" description="Disordered" evidence="2">
    <location>
        <begin position="1"/>
        <end position="32"/>
    </location>
</feature>
<feature type="region of interest" description="Disordered" evidence="2">
    <location>
        <begin position="147"/>
        <end position="177"/>
    </location>
</feature>
<evidence type="ECO:0000313" key="3">
    <source>
        <dbReference type="EMBL" id="CAK1226099.1"/>
    </source>
</evidence>
<gene>
    <name evidence="3" type="ORF">R55214_HHFBAMCI_00124</name>
</gene>
<feature type="coiled-coil region" evidence="1">
    <location>
        <begin position="77"/>
        <end position="109"/>
    </location>
</feature>
<dbReference type="RefSeq" id="WP_338343164.1">
    <property type="nucleotide sequence ID" value="NZ_CAUZLH010000001.1"/>
</dbReference>
<proteinExistence type="predicted"/>
<sequence length="177" mass="19246">MAEEPKAPETDVTEQTEAEETPKTYTQDELDKEIEREAERRVAKAKKGWDEQLDDKLSEAKTEGAKLAKMSAQEKAEAAAKERADKLAAREAELNKRELTANVRDVLAEKDLPSELAEPLVALGEADLIAQTADSISQLISERVNKEVDSKLSGGGKPKGSAENIDTKSDLAKSLGL</sequence>
<evidence type="ECO:0008006" key="5">
    <source>
        <dbReference type="Google" id="ProtNLM"/>
    </source>
</evidence>
<dbReference type="Pfam" id="PF14265">
    <property type="entry name" value="DUF4355"/>
    <property type="match status" value="1"/>
</dbReference>
<comment type="caution">
    <text evidence="3">The sequence shown here is derived from an EMBL/GenBank/DDBJ whole genome shotgun (WGS) entry which is preliminary data.</text>
</comment>
<dbReference type="Proteomes" id="UP001314166">
    <property type="component" value="Unassembled WGS sequence"/>
</dbReference>
<dbReference type="EMBL" id="CAUZMB010000001">
    <property type="protein sequence ID" value="CAK1226099.1"/>
    <property type="molecule type" value="Genomic_DNA"/>
</dbReference>
<name>A0ABM9MM63_9LACO</name>
<protein>
    <recommendedName>
        <fullName evidence="5">Phage scaffold protein</fullName>
    </recommendedName>
</protein>
<evidence type="ECO:0000313" key="4">
    <source>
        <dbReference type="Proteomes" id="UP001314166"/>
    </source>
</evidence>
<accession>A0ABM9MM63</accession>
<organism evidence="3 4">
    <name type="scientific">Fructobacillus evanidus</name>
    <dbReference type="NCBI Taxonomy" id="3064281"/>
    <lineage>
        <taxon>Bacteria</taxon>
        <taxon>Bacillati</taxon>
        <taxon>Bacillota</taxon>
        <taxon>Bacilli</taxon>
        <taxon>Lactobacillales</taxon>
        <taxon>Lactobacillaceae</taxon>
        <taxon>Fructobacillus</taxon>
    </lineage>
</organism>
<dbReference type="InterPro" id="IPR025580">
    <property type="entry name" value="Gp46"/>
</dbReference>
<reference evidence="3 4" key="1">
    <citation type="submission" date="2023-10" db="EMBL/GenBank/DDBJ databases">
        <authorList>
            <person name="Botero Cardona J."/>
        </authorList>
    </citation>
    <scope>NUCLEOTIDE SEQUENCE [LARGE SCALE GENOMIC DNA]</scope>
    <source>
        <strain evidence="3 4">R-55214</strain>
    </source>
</reference>